<dbReference type="OrthoDB" id="20729at2759"/>
<sequence length="301" mass="34242">MPDYTKFEDVFPADLKFPYDRTLQHDIDHHRKAVGGTLFIDRVMKALGLVKGRSYPPKSDNALRQLHQLFCDAAMSVQHKQSLLYYFLLDFDTESSQSSASSHFATNAGMPVNYQIFMKGLWLMDRQQYQEALEFVAHPSLSHDFADEIITTLVRHAPDDHSLALSYFYSVRPILKTSSALELLFDAMTGADATEALLFSRTHPQHAREQLFRRWVRFIMKDGRGDFDQLAFLPLDSVEETWFEQYLTSGEGRNLGKAKDTLLVRKIACDRFSDAGKQRAGDRWAAVLEGIKRGVAATHAG</sequence>
<proteinExistence type="predicted"/>
<dbReference type="AlphaFoldDB" id="A0A2A9PP29"/>
<dbReference type="STRING" id="268505.A0A2A9PP29"/>
<keyword evidence="2" id="KW-0539">Nucleus</keyword>
<evidence type="ECO:0000313" key="5">
    <source>
        <dbReference type="Proteomes" id="UP000037136"/>
    </source>
</evidence>
<dbReference type="Pfam" id="PF13934">
    <property type="entry name" value="ELYS"/>
    <property type="match status" value="1"/>
</dbReference>
<feature type="domain" description="ELYS-like" evidence="3">
    <location>
        <begin position="37"/>
        <end position="250"/>
    </location>
</feature>
<dbReference type="PANTHER" id="PTHR21583">
    <property type="entry name" value="ELYS PROTEIN"/>
    <property type="match status" value="1"/>
</dbReference>
<dbReference type="InterPro" id="IPR025151">
    <property type="entry name" value="ELYS_dom"/>
</dbReference>
<dbReference type="GO" id="GO:0005634">
    <property type="term" value="C:nucleus"/>
    <property type="evidence" value="ECO:0007669"/>
    <property type="project" value="UniProtKB-SubCell"/>
</dbReference>
<keyword evidence="5" id="KW-1185">Reference proteome</keyword>
<comment type="subcellular location">
    <subcellularLocation>
        <location evidence="1">Nucleus</location>
    </subcellularLocation>
</comment>
<accession>A0A2A9PP29</accession>
<dbReference type="PANTHER" id="PTHR21583:SF8">
    <property type="entry name" value="PROTEIN ELYS"/>
    <property type="match status" value="1"/>
</dbReference>
<evidence type="ECO:0000256" key="2">
    <source>
        <dbReference type="ARBA" id="ARBA00023242"/>
    </source>
</evidence>
<gene>
    <name evidence="4" type="ORF">XA68_15899</name>
</gene>
<dbReference type="EMBL" id="LAZP02000005">
    <property type="protein sequence ID" value="PFH63265.1"/>
    <property type="molecule type" value="Genomic_DNA"/>
</dbReference>
<name>A0A2A9PP29_OPHUN</name>
<evidence type="ECO:0000256" key="1">
    <source>
        <dbReference type="ARBA" id="ARBA00004123"/>
    </source>
</evidence>
<comment type="caution">
    <text evidence="4">The sequence shown here is derived from an EMBL/GenBank/DDBJ whole genome shotgun (WGS) entry which is preliminary data.</text>
</comment>
<evidence type="ECO:0000259" key="3">
    <source>
        <dbReference type="Pfam" id="PF13934"/>
    </source>
</evidence>
<reference evidence="4 5" key="2">
    <citation type="journal article" date="2017" name="Sci. Rep.">
        <title>Ant-infecting Ophiocordyceps genomes reveal a high diversity of potential behavioral manipulation genes and a possible major role for enterotoxins.</title>
        <authorList>
            <person name="de Bekker C."/>
            <person name="Ohm R.A."/>
            <person name="Evans H.C."/>
            <person name="Brachmann A."/>
            <person name="Hughes D.P."/>
        </authorList>
    </citation>
    <scope>NUCLEOTIDE SEQUENCE [LARGE SCALE GENOMIC DNA]</scope>
    <source>
        <strain evidence="4 5">SC16a</strain>
    </source>
</reference>
<dbReference type="InterPro" id="IPR052620">
    <property type="entry name" value="ELYS/MEL-28_NucAsmblyFactor"/>
</dbReference>
<organism evidence="4 5">
    <name type="scientific">Ophiocordyceps unilateralis</name>
    <name type="common">Zombie-ant fungus</name>
    <name type="synonym">Torrubia unilateralis</name>
    <dbReference type="NCBI Taxonomy" id="268505"/>
    <lineage>
        <taxon>Eukaryota</taxon>
        <taxon>Fungi</taxon>
        <taxon>Dikarya</taxon>
        <taxon>Ascomycota</taxon>
        <taxon>Pezizomycotina</taxon>
        <taxon>Sordariomycetes</taxon>
        <taxon>Hypocreomycetidae</taxon>
        <taxon>Hypocreales</taxon>
        <taxon>Ophiocordycipitaceae</taxon>
        <taxon>Ophiocordyceps</taxon>
    </lineage>
</organism>
<protein>
    <recommendedName>
        <fullName evidence="3">ELYS-like domain-containing protein</fullName>
    </recommendedName>
</protein>
<reference evidence="4 5" key="1">
    <citation type="journal article" date="2015" name="BMC Genomics">
        <title>Gene expression during zombie ant biting behavior reflects the complexity underlying fungal parasitic behavioral manipulation.</title>
        <authorList>
            <person name="de Bekker C."/>
            <person name="Ohm R.A."/>
            <person name="Loreto R.G."/>
            <person name="Sebastian A."/>
            <person name="Albert I."/>
            <person name="Merrow M."/>
            <person name="Brachmann A."/>
            <person name="Hughes D.P."/>
        </authorList>
    </citation>
    <scope>NUCLEOTIDE SEQUENCE [LARGE SCALE GENOMIC DNA]</scope>
    <source>
        <strain evidence="4 5">SC16a</strain>
    </source>
</reference>
<dbReference type="Proteomes" id="UP000037136">
    <property type="component" value="Unassembled WGS sequence"/>
</dbReference>
<evidence type="ECO:0000313" key="4">
    <source>
        <dbReference type="EMBL" id="PFH63265.1"/>
    </source>
</evidence>